<sequence length="235" mass="27124">MKKFVCIDLDGTLLPMDNDYFIKMYLKELAAKMAPYGYDPQELIKTVWAGVYAMFENDGSQTNEELFWKLMNEHYGEARVKKDYRLFDEFYSEDFDAMKKYTDGCDPDAKVLIDGLKKSGCQIVLATSPVFPQVATYTRIRWAGLKPSDFDWITTYENVIHTKPNPLYYQDILEKFQTDGEDAIMVGNDVDEDMSAASLGMDVFLLTDHLINRHDKNIDAYPHGGFKDLMAYLEK</sequence>
<keyword evidence="3" id="KW-1185">Reference proteome</keyword>
<name>A0A7W8CY15_9FIRM</name>
<evidence type="ECO:0000256" key="1">
    <source>
        <dbReference type="ARBA" id="ARBA00022801"/>
    </source>
</evidence>
<dbReference type="AlphaFoldDB" id="A0A7W8CY15"/>
<dbReference type="Proteomes" id="UP000539953">
    <property type="component" value="Unassembled WGS sequence"/>
</dbReference>
<dbReference type="Gene3D" id="3.40.50.1000">
    <property type="entry name" value="HAD superfamily/HAD-like"/>
    <property type="match status" value="1"/>
</dbReference>
<proteinExistence type="predicted"/>
<dbReference type="EMBL" id="JACHHK010000007">
    <property type="protein sequence ID" value="MBB5183720.1"/>
    <property type="molecule type" value="Genomic_DNA"/>
</dbReference>
<dbReference type="Pfam" id="PF00702">
    <property type="entry name" value="Hydrolase"/>
    <property type="match status" value="1"/>
</dbReference>
<dbReference type="SFLD" id="SFLDS00003">
    <property type="entry name" value="Haloacid_Dehalogenase"/>
    <property type="match status" value="1"/>
</dbReference>
<dbReference type="InterPro" id="IPR023214">
    <property type="entry name" value="HAD_sf"/>
</dbReference>
<accession>A0A7W8CY15</accession>
<gene>
    <name evidence="2" type="ORF">HNQ47_001759</name>
</gene>
<dbReference type="PANTHER" id="PTHR43316:SF3">
    <property type="entry name" value="HALOACID DEHALOGENASE, TYPE II (AFU_ORTHOLOGUE AFUA_2G07750)-RELATED"/>
    <property type="match status" value="1"/>
</dbReference>
<protein>
    <submittedName>
        <fullName evidence="2">FMN phosphatase YigB (HAD superfamily)</fullName>
    </submittedName>
</protein>
<dbReference type="InterPro" id="IPR036412">
    <property type="entry name" value="HAD-like_sf"/>
</dbReference>
<dbReference type="RefSeq" id="WP_183329014.1">
    <property type="nucleotide sequence ID" value="NZ_JACHHK010000007.1"/>
</dbReference>
<dbReference type="SFLD" id="SFLDG01129">
    <property type="entry name" value="C1.5:_HAD__Beta-PGM__Phosphata"/>
    <property type="match status" value="1"/>
</dbReference>
<evidence type="ECO:0000313" key="2">
    <source>
        <dbReference type="EMBL" id="MBB5183720.1"/>
    </source>
</evidence>
<dbReference type="PANTHER" id="PTHR43316">
    <property type="entry name" value="HYDROLASE, HALOACID DELAHOGENASE-RELATED"/>
    <property type="match status" value="1"/>
</dbReference>
<evidence type="ECO:0000313" key="3">
    <source>
        <dbReference type="Proteomes" id="UP000539953"/>
    </source>
</evidence>
<comment type="caution">
    <text evidence="2">The sequence shown here is derived from an EMBL/GenBank/DDBJ whole genome shotgun (WGS) entry which is preliminary data.</text>
</comment>
<reference evidence="2 3" key="1">
    <citation type="submission" date="2020-08" db="EMBL/GenBank/DDBJ databases">
        <title>Genomic Encyclopedia of Type Strains, Phase IV (KMG-IV): sequencing the most valuable type-strain genomes for metagenomic binning, comparative biology and taxonomic classification.</title>
        <authorList>
            <person name="Goeker M."/>
        </authorList>
    </citation>
    <scope>NUCLEOTIDE SEQUENCE [LARGE SCALE GENOMIC DNA]</scope>
    <source>
        <strain evidence="2 3">DSM 25799</strain>
    </source>
</reference>
<dbReference type="Gene3D" id="1.10.150.520">
    <property type="match status" value="1"/>
</dbReference>
<dbReference type="GO" id="GO:0016787">
    <property type="term" value="F:hydrolase activity"/>
    <property type="evidence" value="ECO:0007669"/>
    <property type="project" value="UniProtKB-KW"/>
</dbReference>
<dbReference type="SUPFAM" id="SSF56784">
    <property type="entry name" value="HAD-like"/>
    <property type="match status" value="1"/>
</dbReference>
<keyword evidence="1" id="KW-0378">Hydrolase</keyword>
<organism evidence="2 3">
    <name type="scientific">Catenisphaera adipataccumulans</name>
    <dbReference type="NCBI Taxonomy" id="700500"/>
    <lineage>
        <taxon>Bacteria</taxon>
        <taxon>Bacillati</taxon>
        <taxon>Bacillota</taxon>
        <taxon>Erysipelotrichia</taxon>
        <taxon>Erysipelotrichales</taxon>
        <taxon>Erysipelotrichaceae</taxon>
        <taxon>Catenisphaera</taxon>
    </lineage>
</organism>
<dbReference type="InterPro" id="IPR051540">
    <property type="entry name" value="S-2-haloacid_dehalogenase"/>
</dbReference>